<evidence type="ECO:0000313" key="3">
    <source>
        <dbReference type="Proteomes" id="UP000017746"/>
    </source>
</evidence>
<dbReference type="PATRIC" id="fig|1246995.3.peg.1479"/>
<dbReference type="AlphaFoldDB" id="U5VRY3"/>
<gene>
    <name evidence="2" type="ORF">AFR_07245</name>
</gene>
<dbReference type="KEGG" id="afs:AFR_07245"/>
<reference evidence="2 3" key="1">
    <citation type="journal article" date="2014" name="J. Biotechnol.">
        <title>Complete genome sequence of the actinobacterium Actinoplanes friuliensis HAG 010964, producer of the lipopeptide antibiotic friulimycin.</title>
        <authorList>
            <person name="Ruckert C."/>
            <person name="Szczepanowski R."/>
            <person name="Albersmeier A."/>
            <person name="Goesmann A."/>
            <person name="Fischer N."/>
            <person name="Steinkamper A."/>
            <person name="Puhler A."/>
            <person name="Biener R."/>
            <person name="Schwartz D."/>
            <person name="Kalinowski J."/>
        </authorList>
    </citation>
    <scope>NUCLEOTIDE SEQUENCE [LARGE SCALE GENOMIC DNA]</scope>
    <source>
        <strain evidence="2 3">DSM 7358</strain>
    </source>
</reference>
<dbReference type="HOGENOM" id="CLU_035311_0_0_11"/>
<proteinExistence type="predicted"/>
<dbReference type="InterPro" id="IPR046531">
    <property type="entry name" value="DUF6596"/>
</dbReference>
<dbReference type="PANTHER" id="PTHR47756:SF2">
    <property type="entry name" value="BLL6612 PROTEIN"/>
    <property type="match status" value="1"/>
</dbReference>
<sequence>MPGPEELPDRLRGVLGVIHLLFSAGHTALSGASLMRTDLADQALLLARMLRELMPDEREVWGLLALLLVTDARRSTRVDAAGRLLRLEDQDRSRWDQAMITEAHTLIVDGLRGGRPGRYVLQAAIASLYAQAPSYDETDWPQIVTLYDALLAVWPSPVVALNRTVAVARVSGAEQALKEVEALEHDGRLAGYQYLPAIKADLLQSLGRTAEAATAYREALSLTTNEAERDFLAGRLTG</sequence>
<dbReference type="Pfam" id="PF20239">
    <property type="entry name" value="DUF6596"/>
    <property type="match status" value="1"/>
</dbReference>
<dbReference type="Gene3D" id="1.25.40.10">
    <property type="entry name" value="Tetratricopeptide repeat domain"/>
    <property type="match status" value="1"/>
</dbReference>
<protein>
    <submittedName>
        <fullName evidence="2">ECF subfamily RNA polymerase sigma-24 subunit</fullName>
    </submittedName>
</protein>
<evidence type="ECO:0000259" key="1">
    <source>
        <dbReference type="Pfam" id="PF20239"/>
    </source>
</evidence>
<accession>U5VRY3</accession>
<dbReference type="STRING" id="1246995.AFR_07245"/>
<dbReference type="InterPro" id="IPR011990">
    <property type="entry name" value="TPR-like_helical_dom_sf"/>
</dbReference>
<name>U5VRY3_9ACTN</name>
<dbReference type="EMBL" id="CP006272">
    <property type="protein sequence ID" value="AGZ39738.1"/>
    <property type="molecule type" value="Genomic_DNA"/>
</dbReference>
<dbReference type="Proteomes" id="UP000017746">
    <property type="component" value="Chromosome"/>
</dbReference>
<dbReference type="PANTHER" id="PTHR47756">
    <property type="entry name" value="BLL6612 PROTEIN-RELATED"/>
    <property type="match status" value="1"/>
</dbReference>
<keyword evidence="3" id="KW-1185">Reference proteome</keyword>
<evidence type="ECO:0000313" key="2">
    <source>
        <dbReference type="EMBL" id="AGZ39738.1"/>
    </source>
</evidence>
<dbReference type="eggNOG" id="COG4941">
    <property type="taxonomic scope" value="Bacteria"/>
</dbReference>
<organism evidence="2 3">
    <name type="scientific">Actinoplanes friuliensis DSM 7358</name>
    <dbReference type="NCBI Taxonomy" id="1246995"/>
    <lineage>
        <taxon>Bacteria</taxon>
        <taxon>Bacillati</taxon>
        <taxon>Actinomycetota</taxon>
        <taxon>Actinomycetes</taxon>
        <taxon>Micromonosporales</taxon>
        <taxon>Micromonosporaceae</taxon>
        <taxon>Actinoplanes</taxon>
    </lineage>
</organism>
<feature type="domain" description="DUF6596" evidence="1">
    <location>
        <begin position="10"/>
        <end position="107"/>
    </location>
</feature>